<dbReference type="AlphaFoldDB" id="A0A249JWG8"/>
<evidence type="ECO:0000256" key="1">
    <source>
        <dbReference type="ARBA" id="ARBA00022723"/>
    </source>
</evidence>
<dbReference type="InterPro" id="IPR013342">
    <property type="entry name" value="Mandelate_racemase_C"/>
</dbReference>
<dbReference type="PANTHER" id="PTHR48073">
    <property type="entry name" value="O-SUCCINYLBENZOATE SYNTHASE-RELATED"/>
    <property type="match status" value="1"/>
</dbReference>
<feature type="domain" description="Mandelate racemase/muconate lactonizing enzyme C-terminal" evidence="2">
    <location>
        <begin position="82"/>
        <end position="175"/>
    </location>
</feature>
<dbReference type="KEGG" id="abam:B1s21122_00585"/>
<evidence type="ECO:0000313" key="3">
    <source>
        <dbReference type="EMBL" id="ASY08869.1"/>
    </source>
</evidence>
<dbReference type="Pfam" id="PF18374">
    <property type="entry name" value="Enolase_like_N"/>
    <property type="match status" value="1"/>
</dbReference>
<dbReference type="GO" id="GO:0046872">
    <property type="term" value="F:metal ion binding"/>
    <property type="evidence" value="ECO:0007669"/>
    <property type="project" value="UniProtKB-KW"/>
</dbReference>
<dbReference type="Proteomes" id="UP000217153">
    <property type="component" value="Chromosome"/>
</dbReference>
<dbReference type="RefSeq" id="WP_095680193.1">
    <property type="nucleotide sequence ID" value="NZ_CP016768.2"/>
</dbReference>
<gene>
    <name evidence="3" type="ORF">B1s21122_00585</name>
</gene>
<protein>
    <submittedName>
        <fullName evidence="3">O-succinylbenzoate synthase</fullName>
    </submittedName>
</protein>
<accession>A0A249JWG8</accession>
<dbReference type="SFLD" id="SFLDF00009">
    <property type="entry name" value="o-succinylbenzoate_synthase"/>
    <property type="match status" value="1"/>
</dbReference>
<dbReference type="EMBL" id="CP016768">
    <property type="protein sequence ID" value="ASY08869.1"/>
    <property type="molecule type" value="Genomic_DNA"/>
</dbReference>
<evidence type="ECO:0000259" key="2">
    <source>
        <dbReference type="SMART" id="SM00922"/>
    </source>
</evidence>
<dbReference type="SFLD" id="SFLDG00180">
    <property type="entry name" value="muconate_cycloisomerase"/>
    <property type="match status" value="1"/>
</dbReference>
<dbReference type="CDD" id="cd03320">
    <property type="entry name" value="OSBS"/>
    <property type="match status" value="1"/>
</dbReference>
<sequence length="313" mass="34463">MFPFELKVVSIPVKNDFRAIKHREIALFQGPEGWSEFSPFLEYSANESAIWLKAAIEAATKPAPKPIREVIEVNATLPNVKAEDVSSILKGFQGCTTVKIKINDFLNDHLILQEVLRVIPKAKFRLDVNGGWQLEEAVANLANYENEFPGQIDYVEQPCIDLGDIKSLRGKVKLKIAVDESIRKFLGSDLTKIKEVADIAIIKWAPSGGISAALEIIEKINLPVVISSALESSVGISHGVALASVVPNLYGACGLGTVSLLEGDVTSKPLIAKGGFIKHRKITPDLIEQFKADPTRVIWWQDRVNEIFDRGLI</sequence>
<name>A0A249JWG8_9ACTN</name>
<dbReference type="SFLD" id="SFLDS00001">
    <property type="entry name" value="Enolase"/>
    <property type="match status" value="1"/>
</dbReference>
<dbReference type="Pfam" id="PF13378">
    <property type="entry name" value="MR_MLE_C"/>
    <property type="match status" value="1"/>
</dbReference>
<dbReference type="SUPFAM" id="SSF51604">
    <property type="entry name" value="Enolase C-terminal domain-like"/>
    <property type="match status" value="1"/>
</dbReference>
<organism evidence="3 4">
    <name type="scientific">Candidatus Nanopelagicus limnae</name>
    <dbReference type="NCBI Taxonomy" id="1884634"/>
    <lineage>
        <taxon>Bacteria</taxon>
        <taxon>Bacillati</taxon>
        <taxon>Actinomycetota</taxon>
        <taxon>Actinomycetes</taxon>
        <taxon>Candidatus Nanopelagicales</taxon>
        <taxon>Candidatus Nanopelagicaceae</taxon>
        <taxon>Candidatus Nanopelagicus</taxon>
    </lineage>
</organism>
<dbReference type="InterPro" id="IPR036849">
    <property type="entry name" value="Enolase-like_C_sf"/>
</dbReference>
<dbReference type="InterPro" id="IPR029065">
    <property type="entry name" value="Enolase_C-like"/>
</dbReference>
<evidence type="ECO:0000313" key="4">
    <source>
        <dbReference type="Proteomes" id="UP000217153"/>
    </source>
</evidence>
<dbReference type="Gene3D" id="3.20.20.120">
    <property type="entry name" value="Enolase-like C-terminal domain"/>
    <property type="match status" value="1"/>
</dbReference>
<dbReference type="PANTHER" id="PTHR48073:SF2">
    <property type="entry name" value="O-SUCCINYLBENZOATE SYNTHASE"/>
    <property type="match status" value="1"/>
</dbReference>
<keyword evidence="1" id="KW-0479">Metal-binding</keyword>
<dbReference type="OrthoDB" id="3725747at2"/>
<keyword evidence="4" id="KW-1185">Reference proteome</keyword>
<dbReference type="SMART" id="SM00922">
    <property type="entry name" value="MR_MLE"/>
    <property type="match status" value="1"/>
</dbReference>
<proteinExistence type="predicted"/>
<reference evidence="4" key="1">
    <citation type="submission" date="2016-10" db="EMBL/GenBank/DDBJ databases">
        <title>High microdiversification within the ubiquitous acI lineage of Actinobacteria.</title>
        <authorList>
            <person name="Neuenschwander S.M."/>
            <person name="Salcher M."/>
            <person name="Ghai R."/>
            <person name="Pernthaler J."/>
        </authorList>
    </citation>
    <scope>NUCLEOTIDE SEQUENCE [LARGE SCALE GENOMIC DNA]</scope>
</reference>
<dbReference type="NCBIfam" id="NF002782">
    <property type="entry name" value="PRK02901.1"/>
    <property type="match status" value="1"/>
</dbReference>